<sequence>MIKITKIAVIGAVLDNPKECQSQFNDIVSSYKKIVKGRMGIPFDTEGVSVISIIVSGSLDEINSLTGKLGNIKGVNIKTSFSKKNIEK</sequence>
<dbReference type="InterPro" id="IPR027271">
    <property type="entry name" value="Acetolactate_synth/TF_NikR_C"/>
</dbReference>
<evidence type="ECO:0000313" key="2">
    <source>
        <dbReference type="Proteomes" id="UP000190285"/>
    </source>
</evidence>
<protein>
    <submittedName>
        <fullName evidence="1">Putative iron-only hydrogenase system regulator</fullName>
    </submittedName>
</protein>
<dbReference type="STRING" id="36842.SAMN02194393_04060"/>
<evidence type="ECO:0000313" key="1">
    <source>
        <dbReference type="EMBL" id="SKC84290.1"/>
    </source>
</evidence>
<dbReference type="Proteomes" id="UP000190285">
    <property type="component" value="Unassembled WGS sequence"/>
</dbReference>
<dbReference type="SUPFAM" id="SSF55021">
    <property type="entry name" value="ACT-like"/>
    <property type="match status" value="1"/>
</dbReference>
<keyword evidence="2" id="KW-1185">Reference proteome</keyword>
<dbReference type="Pfam" id="PF21699">
    <property type="entry name" value="TM1266-like"/>
    <property type="match status" value="1"/>
</dbReference>
<gene>
    <name evidence="1" type="ORF">SAMN02194393_04060</name>
</gene>
<accession>A0A1T5M7R7</accession>
<reference evidence="1 2" key="1">
    <citation type="submission" date="2017-02" db="EMBL/GenBank/DDBJ databases">
        <authorList>
            <person name="Peterson S.W."/>
        </authorList>
    </citation>
    <scope>NUCLEOTIDE SEQUENCE [LARGE SCALE GENOMIC DNA]</scope>
    <source>
        <strain evidence="1 2">M1</strain>
    </source>
</reference>
<organism evidence="1 2">
    <name type="scientific">Maledivibacter halophilus</name>
    <dbReference type="NCBI Taxonomy" id="36842"/>
    <lineage>
        <taxon>Bacteria</taxon>
        <taxon>Bacillati</taxon>
        <taxon>Bacillota</taxon>
        <taxon>Clostridia</taxon>
        <taxon>Peptostreptococcales</taxon>
        <taxon>Caminicellaceae</taxon>
        <taxon>Maledivibacter</taxon>
    </lineage>
</organism>
<proteinExistence type="predicted"/>
<dbReference type="AlphaFoldDB" id="A0A1T5M7R7"/>
<dbReference type="EMBL" id="FUZT01000011">
    <property type="protein sequence ID" value="SKC84290.1"/>
    <property type="molecule type" value="Genomic_DNA"/>
</dbReference>
<dbReference type="NCBIfam" id="TIGR03959">
    <property type="entry name" value="hyd_TM1266"/>
    <property type="match status" value="1"/>
</dbReference>
<dbReference type="InterPro" id="IPR023860">
    <property type="entry name" value="FeFe-hyd_TM1266"/>
</dbReference>
<name>A0A1T5M7R7_9FIRM</name>
<dbReference type="InterPro" id="IPR045865">
    <property type="entry name" value="ACT-like_dom_sf"/>
</dbReference>
<dbReference type="Gene3D" id="3.30.70.1150">
    <property type="entry name" value="ACT-like. Chain A, domain 2"/>
    <property type="match status" value="1"/>
</dbReference>